<dbReference type="InterPro" id="IPR001878">
    <property type="entry name" value="Znf_CCHC"/>
</dbReference>
<feature type="region of interest" description="Disordered" evidence="2">
    <location>
        <begin position="39"/>
        <end position="78"/>
    </location>
</feature>
<dbReference type="GO" id="GO:0003676">
    <property type="term" value="F:nucleic acid binding"/>
    <property type="evidence" value="ECO:0007669"/>
    <property type="project" value="InterPro"/>
</dbReference>
<dbReference type="OMA" id="HAPIRAK"/>
<evidence type="ECO:0000256" key="2">
    <source>
        <dbReference type="SAM" id="MobiDB-lite"/>
    </source>
</evidence>
<dbReference type="PANTHER" id="PTHR35046">
    <property type="entry name" value="ZINC KNUCKLE (CCHC-TYPE) FAMILY PROTEIN"/>
    <property type="match status" value="1"/>
</dbReference>
<keyword evidence="5" id="KW-1185">Reference proteome</keyword>
<dbReference type="InterPro" id="IPR036875">
    <property type="entry name" value="Znf_CCHC_sf"/>
</dbReference>
<keyword evidence="1" id="KW-0862">Zinc</keyword>
<dbReference type="Gramene" id="KFK22409">
    <property type="protein sequence ID" value="KFK22409"/>
    <property type="gene ID" value="AALP_AAs49867U000100"/>
</dbReference>
<keyword evidence="1" id="KW-0863">Zinc-finger</keyword>
<dbReference type="Pfam" id="PF03732">
    <property type="entry name" value="Retrotrans_gag"/>
    <property type="match status" value="1"/>
</dbReference>
<dbReference type="AlphaFoldDB" id="A0A087FXQ7"/>
<feature type="region of interest" description="Disordered" evidence="2">
    <location>
        <begin position="256"/>
        <end position="306"/>
    </location>
</feature>
<evidence type="ECO:0000313" key="4">
    <source>
        <dbReference type="EMBL" id="KFK22409.1"/>
    </source>
</evidence>
<dbReference type="Pfam" id="PF00098">
    <property type="entry name" value="zf-CCHC"/>
    <property type="match status" value="1"/>
</dbReference>
<keyword evidence="1" id="KW-0479">Metal-binding</keyword>
<dbReference type="PROSITE" id="PS50158">
    <property type="entry name" value="ZF_CCHC"/>
    <property type="match status" value="1"/>
</dbReference>
<dbReference type="Gene3D" id="4.10.60.10">
    <property type="entry name" value="Zinc finger, CCHC-type"/>
    <property type="match status" value="1"/>
</dbReference>
<feature type="compositionally biased region" description="Basic and acidic residues" evidence="2">
    <location>
        <begin position="39"/>
        <end position="52"/>
    </location>
</feature>
<sequence length="351" mass="41068">MSESEEESSSRQSEKMRVMINKLLDEKLSALQLNHAALEKPVEHPVEAEDARSYYSRNSSRHSQRRGRPERDRAPLRDTLGGLKIQIPPFHGTNNLEAYLDWETKIELVFICRECTEDTKVRIAATEFYNYALSWWDQLVTTRRRAGDYPIETWNQMKAVMRKRFVPSYYQRELHQRLRDLVQGSSSMEDYFKDMETLMLRADIREEGETLMSRFMGGLNRDIQDLLETQHYVEIEELLHKAVMFEQQIKRRKAKSSYGSTKMGFSGKPSYAKEEKLSFPRDSKPFAKPKNEEHDPNEKAKGGSRARDIRCFKCQGRGHYANECSNKRVMILQDNGELESEDEQPEHDALP</sequence>
<feature type="compositionally biased region" description="Basic and acidic residues" evidence="2">
    <location>
        <begin position="271"/>
        <end position="306"/>
    </location>
</feature>
<dbReference type="PANTHER" id="PTHR35046:SF9">
    <property type="entry name" value="RNA-DIRECTED DNA POLYMERASE"/>
    <property type="match status" value="1"/>
</dbReference>
<feature type="domain" description="CCHC-type" evidence="3">
    <location>
        <begin position="310"/>
        <end position="326"/>
    </location>
</feature>
<organism evidence="4 5">
    <name type="scientific">Arabis alpina</name>
    <name type="common">Alpine rock-cress</name>
    <dbReference type="NCBI Taxonomy" id="50452"/>
    <lineage>
        <taxon>Eukaryota</taxon>
        <taxon>Viridiplantae</taxon>
        <taxon>Streptophyta</taxon>
        <taxon>Embryophyta</taxon>
        <taxon>Tracheophyta</taxon>
        <taxon>Spermatophyta</taxon>
        <taxon>Magnoliopsida</taxon>
        <taxon>eudicotyledons</taxon>
        <taxon>Gunneridae</taxon>
        <taxon>Pentapetalae</taxon>
        <taxon>rosids</taxon>
        <taxon>malvids</taxon>
        <taxon>Brassicales</taxon>
        <taxon>Brassicaceae</taxon>
        <taxon>Arabideae</taxon>
        <taxon>Arabis</taxon>
    </lineage>
</organism>
<feature type="compositionally biased region" description="Basic and acidic residues" evidence="2">
    <location>
        <begin position="67"/>
        <end position="76"/>
    </location>
</feature>
<name>A0A087FXQ7_ARAAL</name>
<evidence type="ECO:0000256" key="1">
    <source>
        <dbReference type="PROSITE-ProRule" id="PRU00047"/>
    </source>
</evidence>
<evidence type="ECO:0000313" key="5">
    <source>
        <dbReference type="Proteomes" id="UP000029120"/>
    </source>
</evidence>
<dbReference type="EMBL" id="KL989544">
    <property type="protein sequence ID" value="KFK22409.1"/>
    <property type="molecule type" value="Genomic_DNA"/>
</dbReference>
<reference evidence="5" key="1">
    <citation type="journal article" date="2015" name="Nat. Plants">
        <title>Genome expansion of Arabis alpina linked with retrotransposition and reduced symmetric DNA methylation.</title>
        <authorList>
            <person name="Willing E.M."/>
            <person name="Rawat V."/>
            <person name="Mandakova T."/>
            <person name="Maumus F."/>
            <person name="James G.V."/>
            <person name="Nordstroem K.J."/>
            <person name="Becker C."/>
            <person name="Warthmann N."/>
            <person name="Chica C."/>
            <person name="Szarzynska B."/>
            <person name="Zytnicki M."/>
            <person name="Albani M.C."/>
            <person name="Kiefer C."/>
            <person name="Bergonzi S."/>
            <person name="Castaings L."/>
            <person name="Mateos J.L."/>
            <person name="Berns M.C."/>
            <person name="Bujdoso N."/>
            <person name="Piofczyk T."/>
            <person name="de Lorenzo L."/>
            <person name="Barrero-Sicilia C."/>
            <person name="Mateos I."/>
            <person name="Piednoel M."/>
            <person name="Hagmann J."/>
            <person name="Chen-Min-Tao R."/>
            <person name="Iglesias-Fernandez R."/>
            <person name="Schuster S.C."/>
            <person name="Alonso-Blanco C."/>
            <person name="Roudier F."/>
            <person name="Carbonero P."/>
            <person name="Paz-Ares J."/>
            <person name="Davis S.J."/>
            <person name="Pecinka A."/>
            <person name="Quesneville H."/>
            <person name="Colot V."/>
            <person name="Lysak M.A."/>
            <person name="Weigel D."/>
            <person name="Coupland G."/>
            <person name="Schneeberger K."/>
        </authorList>
    </citation>
    <scope>NUCLEOTIDE SEQUENCE [LARGE SCALE GENOMIC DNA]</scope>
    <source>
        <strain evidence="5">cv. Pajares</strain>
    </source>
</reference>
<dbReference type="Proteomes" id="UP000029120">
    <property type="component" value="Unassembled WGS sequence"/>
</dbReference>
<dbReference type="GO" id="GO:0008270">
    <property type="term" value="F:zinc ion binding"/>
    <property type="evidence" value="ECO:0007669"/>
    <property type="project" value="UniProtKB-KW"/>
</dbReference>
<dbReference type="SUPFAM" id="SSF57756">
    <property type="entry name" value="Retrovirus zinc finger-like domains"/>
    <property type="match status" value="1"/>
</dbReference>
<proteinExistence type="predicted"/>
<gene>
    <name evidence="4" type="ORF">AALP_AAs49867U000100</name>
</gene>
<dbReference type="InterPro" id="IPR005162">
    <property type="entry name" value="Retrotrans_gag_dom"/>
</dbReference>
<dbReference type="eggNOG" id="KOG0017">
    <property type="taxonomic scope" value="Eukaryota"/>
</dbReference>
<dbReference type="OrthoDB" id="1113185at2759"/>
<evidence type="ECO:0000259" key="3">
    <source>
        <dbReference type="PROSITE" id="PS50158"/>
    </source>
</evidence>
<dbReference type="SMART" id="SM00343">
    <property type="entry name" value="ZnF_C2HC"/>
    <property type="match status" value="1"/>
</dbReference>
<accession>A0A087FXQ7</accession>
<protein>
    <recommendedName>
        <fullName evidence="3">CCHC-type domain-containing protein</fullName>
    </recommendedName>
</protein>